<dbReference type="EC" id="4.3.2.10" evidence="11"/>
<name>A0A1M4W2E8_9ACTN</name>
<keyword evidence="8 11" id="KW-0456">Lyase</keyword>
<dbReference type="UniPathway" id="UPA00031">
    <property type="reaction ID" value="UER00010"/>
</dbReference>
<evidence type="ECO:0000256" key="4">
    <source>
        <dbReference type="ARBA" id="ARBA00011152"/>
    </source>
</evidence>
<dbReference type="InterPro" id="IPR004651">
    <property type="entry name" value="HisF"/>
</dbReference>
<keyword evidence="5 11" id="KW-0963">Cytoplasm</keyword>
<evidence type="ECO:0000256" key="1">
    <source>
        <dbReference type="ARBA" id="ARBA00004496"/>
    </source>
</evidence>
<dbReference type="RefSeq" id="WP_072790836.1">
    <property type="nucleotide sequence ID" value="NZ_FQUL01000021.1"/>
</dbReference>
<accession>A0A1M4W2E8</accession>
<dbReference type="NCBIfam" id="TIGR00735">
    <property type="entry name" value="hisF"/>
    <property type="match status" value="1"/>
</dbReference>
<dbReference type="CDD" id="cd04731">
    <property type="entry name" value="HisF"/>
    <property type="match status" value="1"/>
</dbReference>
<keyword evidence="14" id="KW-1185">Reference proteome</keyword>
<evidence type="ECO:0000313" key="13">
    <source>
        <dbReference type="EMBL" id="SHE75408.1"/>
    </source>
</evidence>
<dbReference type="AlphaFoldDB" id="A0A1M4W2E8"/>
<dbReference type="HAMAP" id="MF_01013">
    <property type="entry name" value="HisF"/>
    <property type="match status" value="1"/>
</dbReference>
<dbReference type="InterPro" id="IPR011060">
    <property type="entry name" value="RibuloseP-bd_barrel"/>
</dbReference>
<dbReference type="SUPFAM" id="SSF51366">
    <property type="entry name" value="Ribulose-phoshate binding barrel"/>
    <property type="match status" value="1"/>
</dbReference>
<evidence type="ECO:0000256" key="11">
    <source>
        <dbReference type="HAMAP-Rule" id="MF_01013"/>
    </source>
</evidence>
<dbReference type="PANTHER" id="PTHR21235">
    <property type="entry name" value="IMIDAZOLE GLYCEROL PHOSPHATE SYNTHASE SUBUNIT HISF/H IGP SYNTHASE SUBUNIT HISF/H"/>
    <property type="match status" value="1"/>
</dbReference>
<evidence type="ECO:0000313" key="14">
    <source>
        <dbReference type="Proteomes" id="UP000184295"/>
    </source>
</evidence>
<dbReference type="Proteomes" id="UP000184295">
    <property type="component" value="Unassembled WGS sequence"/>
</dbReference>
<dbReference type="OrthoDB" id="9781903at2"/>
<evidence type="ECO:0000256" key="2">
    <source>
        <dbReference type="ARBA" id="ARBA00005091"/>
    </source>
</evidence>
<evidence type="ECO:0000256" key="10">
    <source>
        <dbReference type="ARBA" id="ARBA00047838"/>
    </source>
</evidence>
<dbReference type="InterPro" id="IPR006062">
    <property type="entry name" value="His_biosynth"/>
</dbReference>
<dbReference type="PANTHER" id="PTHR21235:SF2">
    <property type="entry name" value="IMIDAZOLE GLYCEROL PHOSPHATE SYNTHASE HISHF"/>
    <property type="match status" value="1"/>
</dbReference>
<reference evidence="14" key="1">
    <citation type="submission" date="2016-11" db="EMBL/GenBank/DDBJ databases">
        <authorList>
            <person name="Varghese N."/>
            <person name="Submissions S."/>
        </authorList>
    </citation>
    <scope>NUCLEOTIDE SEQUENCE [LARGE SCALE GENOMIC DNA]</scope>
    <source>
        <strain evidence="14">DSM 19514</strain>
    </source>
</reference>
<dbReference type="STRING" id="1121881.SAMN02745225_01522"/>
<comment type="subunit">
    <text evidence="4 11">Heterodimer of HisH and HisF.</text>
</comment>
<dbReference type="Pfam" id="PF00977">
    <property type="entry name" value="His_biosynth"/>
    <property type="match status" value="1"/>
</dbReference>
<proteinExistence type="inferred from homology"/>
<gene>
    <name evidence="11" type="primary">hisF</name>
    <name evidence="13" type="ORF">SAMN02745225_01522</name>
</gene>
<evidence type="ECO:0000256" key="9">
    <source>
        <dbReference type="ARBA" id="ARBA00025475"/>
    </source>
</evidence>
<organism evidence="13 14">
    <name type="scientific">Ferrithrix thermotolerans DSM 19514</name>
    <dbReference type="NCBI Taxonomy" id="1121881"/>
    <lineage>
        <taxon>Bacteria</taxon>
        <taxon>Bacillati</taxon>
        <taxon>Actinomycetota</taxon>
        <taxon>Acidimicrobiia</taxon>
        <taxon>Acidimicrobiales</taxon>
        <taxon>Acidimicrobiaceae</taxon>
        <taxon>Ferrithrix</taxon>
    </lineage>
</organism>
<dbReference type="GO" id="GO:0000107">
    <property type="term" value="F:imidazoleglycerol-phosphate synthase activity"/>
    <property type="evidence" value="ECO:0007669"/>
    <property type="project" value="UniProtKB-UniRule"/>
</dbReference>
<dbReference type="InterPro" id="IPR050064">
    <property type="entry name" value="IGPS_HisA/HisF"/>
</dbReference>
<dbReference type="EMBL" id="FQUL01000021">
    <property type="protein sequence ID" value="SHE75408.1"/>
    <property type="molecule type" value="Genomic_DNA"/>
</dbReference>
<evidence type="ECO:0000256" key="7">
    <source>
        <dbReference type="ARBA" id="ARBA00023102"/>
    </source>
</evidence>
<comment type="subcellular location">
    <subcellularLocation>
        <location evidence="1 11">Cytoplasm</location>
    </subcellularLocation>
</comment>
<dbReference type="GO" id="GO:0005737">
    <property type="term" value="C:cytoplasm"/>
    <property type="evidence" value="ECO:0007669"/>
    <property type="project" value="UniProtKB-SubCell"/>
</dbReference>
<dbReference type="Gene3D" id="3.20.20.70">
    <property type="entry name" value="Aldolase class I"/>
    <property type="match status" value="1"/>
</dbReference>
<comment type="pathway">
    <text evidence="2 11">Amino-acid biosynthesis; L-histidine biosynthesis; L-histidine from 5-phospho-alpha-D-ribose 1-diphosphate: step 5/9.</text>
</comment>
<sequence>MEVVRVIPCLDVKDGRVVKGVSFIDLKDAGDPVELAAAYEEQGADELVFLDISATIEGRTTLYELLRETAAAVFIPLTVGGGITSLSQAAEILHSGADKVSLNSAALLHPSLITEIADRFGSQSVVTAIDAKRVGGTYRVFTHGGTKATEKEVVEWAKEAESRGAGEILLTSMDRDGTKKGFDLDLLRAVTDATNVPVIASGGVGELQHFVDGVVLGHAQGILAASVFHYGEIRIKDVKDTLFSNGLNVRPVESSSRPSYLEAP</sequence>
<evidence type="ECO:0000256" key="6">
    <source>
        <dbReference type="ARBA" id="ARBA00022605"/>
    </source>
</evidence>
<evidence type="ECO:0000256" key="3">
    <source>
        <dbReference type="ARBA" id="ARBA00009667"/>
    </source>
</evidence>
<dbReference type="InterPro" id="IPR013785">
    <property type="entry name" value="Aldolase_TIM"/>
</dbReference>
<comment type="similarity">
    <text evidence="3 11 12">Belongs to the HisA/HisF family.</text>
</comment>
<evidence type="ECO:0000256" key="12">
    <source>
        <dbReference type="RuleBase" id="RU003657"/>
    </source>
</evidence>
<evidence type="ECO:0000256" key="5">
    <source>
        <dbReference type="ARBA" id="ARBA00022490"/>
    </source>
</evidence>
<comment type="function">
    <text evidence="9 11">IGPS catalyzes the conversion of PRFAR and glutamine to IGP, AICAR and glutamate. The HisF subunit catalyzes the cyclization activity that produces IGP and AICAR from PRFAR using the ammonia provided by the HisH subunit.</text>
</comment>
<dbReference type="GO" id="GO:0016829">
    <property type="term" value="F:lyase activity"/>
    <property type="evidence" value="ECO:0007669"/>
    <property type="project" value="UniProtKB-KW"/>
</dbReference>
<dbReference type="GO" id="GO:0000105">
    <property type="term" value="P:L-histidine biosynthetic process"/>
    <property type="evidence" value="ECO:0007669"/>
    <property type="project" value="UniProtKB-UniRule"/>
</dbReference>
<dbReference type="FunFam" id="3.20.20.70:FF:000006">
    <property type="entry name" value="Imidazole glycerol phosphate synthase subunit HisF"/>
    <property type="match status" value="1"/>
</dbReference>
<keyword evidence="6 11" id="KW-0028">Amino-acid biosynthesis</keyword>
<evidence type="ECO:0000256" key="8">
    <source>
        <dbReference type="ARBA" id="ARBA00023239"/>
    </source>
</evidence>
<feature type="active site" evidence="11">
    <location>
        <position position="11"/>
    </location>
</feature>
<comment type="catalytic activity">
    <reaction evidence="10 11">
        <text>5-[(5-phospho-1-deoxy-D-ribulos-1-ylimino)methylamino]-1-(5-phospho-beta-D-ribosyl)imidazole-4-carboxamide + L-glutamine = D-erythro-1-(imidazol-4-yl)glycerol 3-phosphate + 5-amino-1-(5-phospho-beta-D-ribosyl)imidazole-4-carboxamide + L-glutamate + H(+)</text>
        <dbReference type="Rhea" id="RHEA:24793"/>
        <dbReference type="ChEBI" id="CHEBI:15378"/>
        <dbReference type="ChEBI" id="CHEBI:29985"/>
        <dbReference type="ChEBI" id="CHEBI:58278"/>
        <dbReference type="ChEBI" id="CHEBI:58359"/>
        <dbReference type="ChEBI" id="CHEBI:58475"/>
        <dbReference type="ChEBI" id="CHEBI:58525"/>
        <dbReference type="EC" id="4.3.2.10"/>
    </reaction>
</comment>
<feature type="active site" evidence="11">
    <location>
        <position position="130"/>
    </location>
</feature>
<keyword evidence="7 11" id="KW-0368">Histidine biosynthesis</keyword>
<protein>
    <recommendedName>
        <fullName evidence="11">Imidazole glycerol phosphate synthase subunit HisF</fullName>
        <ecNumber evidence="11">4.3.2.10</ecNumber>
    </recommendedName>
    <alternativeName>
        <fullName evidence="11">IGP synthase cyclase subunit</fullName>
    </alternativeName>
    <alternativeName>
        <fullName evidence="11">IGP synthase subunit HisF</fullName>
    </alternativeName>
    <alternativeName>
        <fullName evidence="11">ImGP synthase subunit HisF</fullName>
        <shortName evidence="11">IGPS subunit HisF</shortName>
    </alternativeName>
</protein>